<evidence type="ECO:0000313" key="2">
    <source>
        <dbReference type="EMBL" id="GBP85146.1"/>
    </source>
</evidence>
<dbReference type="EMBL" id="BGZK01001719">
    <property type="protein sequence ID" value="GBP85146.1"/>
    <property type="molecule type" value="Genomic_DNA"/>
</dbReference>
<evidence type="ECO:0000313" key="3">
    <source>
        <dbReference type="Proteomes" id="UP000299102"/>
    </source>
</evidence>
<comment type="caution">
    <text evidence="2">The sequence shown here is derived from an EMBL/GenBank/DDBJ whole genome shotgun (WGS) entry which is preliminary data.</text>
</comment>
<name>A0A4C1Z977_EUMVA</name>
<organism evidence="2 3">
    <name type="scientific">Eumeta variegata</name>
    <name type="common">Bagworm moth</name>
    <name type="synonym">Eumeta japonica</name>
    <dbReference type="NCBI Taxonomy" id="151549"/>
    <lineage>
        <taxon>Eukaryota</taxon>
        <taxon>Metazoa</taxon>
        <taxon>Ecdysozoa</taxon>
        <taxon>Arthropoda</taxon>
        <taxon>Hexapoda</taxon>
        <taxon>Insecta</taxon>
        <taxon>Pterygota</taxon>
        <taxon>Neoptera</taxon>
        <taxon>Endopterygota</taxon>
        <taxon>Lepidoptera</taxon>
        <taxon>Glossata</taxon>
        <taxon>Ditrysia</taxon>
        <taxon>Tineoidea</taxon>
        <taxon>Psychidae</taxon>
        <taxon>Oiketicinae</taxon>
        <taxon>Eumeta</taxon>
    </lineage>
</organism>
<dbReference type="PANTHER" id="PTHR13056:SF0">
    <property type="entry name" value="VACUOLAR FUSION PROTEIN CCZ1 HOMOLOG-RELATED"/>
    <property type="match status" value="1"/>
</dbReference>
<gene>
    <name evidence="2" type="primary">CCZ1</name>
    <name evidence="2" type="ORF">EVAR_57644_1</name>
</gene>
<sequence length="167" mass="18976">MSDAHIVYQYLVQTLLPEHVEKEIQGGAIAAAQKHGRFISPPDGIKTNDDLQFIPKAYLRCDDDDNTKQLNMAFKTSPPTNQLTPSTTIKPEVLSLIAELHNDRKSLGNYGEVIIKTVDEYWITGKCSNEREFYVVIQRKNANLKEISDEVRKVCDAQMKGIFFYPV</sequence>
<dbReference type="GO" id="GO:0016192">
    <property type="term" value="P:vesicle-mediated transport"/>
    <property type="evidence" value="ECO:0007669"/>
    <property type="project" value="InterPro"/>
</dbReference>
<feature type="domain" description="CCZ1/INTU/HPS4 third Longin" evidence="1">
    <location>
        <begin position="70"/>
        <end position="153"/>
    </location>
</feature>
<dbReference type="OrthoDB" id="240546at2759"/>
<dbReference type="PANTHER" id="PTHR13056">
    <property type="entry name" value="VACUOLAR FUSION PROTEIN CCZ1 HOMOLOG-RELATED"/>
    <property type="match status" value="1"/>
</dbReference>
<dbReference type="GO" id="GO:0035658">
    <property type="term" value="C:Mon1-Ccz1 complex"/>
    <property type="evidence" value="ECO:0007669"/>
    <property type="project" value="InterPro"/>
</dbReference>
<accession>A0A4C1Z977</accession>
<dbReference type="Pfam" id="PF19033">
    <property type="entry name" value="Intu_longin_3"/>
    <property type="match status" value="1"/>
</dbReference>
<evidence type="ECO:0000259" key="1">
    <source>
        <dbReference type="Pfam" id="PF19033"/>
    </source>
</evidence>
<dbReference type="InterPro" id="IPR013176">
    <property type="entry name" value="Ccz1"/>
</dbReference>
<dbReference type="STRING" id="151549.A0A4C1Z977"/>
<keyword evidence="3" id="KW-1185">Reference proteome</keyword>
<proteinExistence type="predicted"/>
<dbReference type="Proteomes" id="UP000299102">
    <property type="component" value="Unassembled WGS sequence"/>
</dbReference>
<protein>
    <submittedName>
        <fullName evidence="2">Vacuolar fusion protein CCZ1 homolog</fullName>
    </submittedName>
</protein>
<dbReference type="AlphaFoldDB" id="A0A4C1Z977"/>
<dbReference type="InterPro" id="IPR043989">
    <property type="entry name" value="CCZ1/INTU/HSP4_longin_3"/>
</dbReference>
<reference evidence="2 3" key="1">
    <citation type="journal article" date="2019" name="Commun. Biol.">
        <title>The bagworm genome reveals a unique fibroin gene that provides high tensile strength.</title>
        <authorList>
            <person name="Kono N."/>
            <person name="Nakamura H."/>
            <person name="Ohtoshi R."/>
            <person name="Tomita M."/>
            <person name="Numata K."/>
            <person name="Arakawa K."/>
        </authorList>
    </citation>
    <scope>NUCLEOTIDE SEQUENCE [LARGE SCALE GENOMIC DNA]</scope>
</reference>